<dbReference type="EMBL" id="BARS01034456">
    <property type="protein sequence ID" value="GAG22428.1"/>
    <property type="molecule type" value="Genomic_DNA"/>
</dbReference>
<feature type="non-terminal residue" evidence="3">
    <location>
        <position position="259"/>
    </location>
</feature>
<gene>
    <name evidence="3" type="ORF">S01H1_53219</name>
</gene>
<feature type="non-terminal residue" evidence="3">
    <location>
        <position position="1"/>
    </location>
</feature>
<protein>
    <recommendedName>
        <fullName evidence="4">Microcystin LR degradation protein MlrC C-terminal domain-containing protein</fullName>
    </recommendedName>
</protein>
<reference evidence="3" key="1">
    <citation type="journal article" date="2014" name="Front. Microbiol.">
        <title>High frequency of phylogenetically diverse reductive dehalogenase-homologous genes in deep subseafloor sedimentary metagenomes.</title>
        <authorList>
            <person name="Kawai M."/>
            <person name="Futagami T."/>
            <person name="Toyoda A."/>
            <person name="Takaki Y."/>
            <person name="Nishi S."/>
            <person name="Hori S."/>
            <person name="Arai W."/>
            <person name="Tsubouchi T."/>
            <person name="Morono Y."/>
            <person name="Uchiyama I."/>
            <person name="Ito T."/>
            <person name="Fujiyama A."/>
            <person name="Inagaki F."/>
            <person name="Takami H."/>
        </authorList>
    </citation>
    <scope>NUCLEOTIDE SEQUENCE</scope>
    <source>
        <strain evidence="3">Expedition CK06-06</strain>
    </source>
</reference>
<comment type="caution">
    <text evidence="3">The sequence shown here is derived from an EMBL/GenBank/DDBJ whole genome shotgun (WGS) entry which is preliminary data.</text>
</comment>
<organism evidence="3">
    <name type="scientific">marine sediment metagenome</name>
    <dbReference type="NCBI Taxonomy" id="412755"/>
    <lineage>
        <taxon>unclassified sequences</taxon>
        <taxon>metagenomes</taxon>
        <taxon>ecological metagenomes</taxon>
    </lineage>
</organism>
<proteinExistence type="predicted"/>
<dbReference type="InterPro" id="IPR010799">
    <property type="entry name" value="MlrC_C"/>
</dbReference>
<feature type="domain" description="Microcystin LR degradation protein MlrC C-terminal" evidence="1">
    <location>
        <begin position="97"/>
        <end position="259"/>
    </location>
</feature>
<evidence type="ECO:0000313" key="3">
    <source>
        <dbReference type="EMBL" id="GAG22428.1"/>
    </source>
</evidence>
<dbReference type="Pfam" id="PF07171">
    <property type="entry name" value="MlrC_C"/>
    <property type="match status" value="1"/>
</dbReference>
<accession>X0WCW3</accession>
<dbReference type="AlphaFoldDB" id="X0WCW3"/>
<dbReference type="InterPro" id="IPR015995">
    <property type="entry name" value="MlrC_N"/>
</dbReference>
<evidence type="ECO:0000259" key="1">
    <source>
        <dbReference type="Pfam" id="PF07171"/>
    </source>
</evidence>
<sequence length="259" mass="27095">GTADEPMKSLQEATLREEAAPGMLAATVLGGFPMVDVHHAGLSVITVADGDMAQAEAARDRLLARAWEVHEELAYRPRKLRTAIEAARAANKAPVILLDHADNVGSGGTSDVMGVIGAVLAAGLDRVAVAAVCDPEAVTAMHAAGEGAEITLDLGGKTEMPELRLGGRPLSLTGRVLKVSDGRWIIEGPMYTGVEVDTGPTAVFETRGANGGGMKIVVTSHHHEPWDAGILSNNGIDPAACNYILLKSRIHYRAGFQPV</sequence>
<evidence type="ECO:0008006" key="4">
    <source>
        <dbReference type="Google" id="ProtNLM"/>
    </source>
</evidence>
<feature type="domain" description="Microcystin LR degradation protein MlrC N-terminal" evidence="2">
    <location>
        <begin position="2"/>
        <end position="87"/>
    </location>
</feature>
<evidence type="ECO:0000259" key="2">
    <source>
        <dbReference type="Pfam" id="PF07364"/>
    </source>
</evidence>
<name>X0WCW3_9ZZZZ</name>
<dbReference type="Pfam" id="PF07364">
    <property type="entry name" value="DUF1485"/>
    <property type="match status" value="1"/>
</dbReference>